<dbReference type="EMBL" id="CP000626">
    <property type="protein sequence ID" value="ABQ19090.1"/>
    <property type="molecule type" value="Genomic_DNA"/>
</dbReference>
<reference evidence="1 2" key="1">
    <citation type="submission" date="2007-03" db="EMBL/GenBank/DDBJ databases">
        <authorList>
            <person name="Heidelberg J."/>
        </authorList>
    </citation>
    <scope>NUCLEOTIDE SEQUENCE [LARGE SCALE GENOMIC DNA]</scope>
    <source>
        <strain evidence="2">ATCC 39541 / Classical Ogawa 395 / O395</strain>
    </source>
</reference>
<evidence type="ECO:0000313" key="2">
    <source>
        <dbReference type="Proteomes" id="UP000000249"/>
    </source>
</evidence>
<sequence length="47" mass="5400">MDNIGSEWVARSEEIRYELIKTAPVQRLAQEYLLKQLGAAGRKKIEP</sequence>
<dbReference type="KEGG" id="vco:VC0395_0379"/>
<accession>A0A0H3AGN3</accession>
<gene>
    <name evidence="1" type="ordered locus">VC0395_0379</name>
</gene>
<organism evidence="1 2">
    <name type="scientific">Vibrio cholerae serotype O1 (strain ATCC 39541 / Classical Ogawa 395 / O395)</name>
    <dbReference type="NCBI Taxonomy" id="345073"/>
    <lineage>
        <taxon>Bacteria</taxon>
        <taxon>Pseudomonadati</taxon>
        <taxon>Pseudomonadota</taxon>
        <taxon>Gammaproteobacteria</taxon>
        <taxon>Vibrionales</taxon>
        <taxon>Vibrionaceae</taxon>
        <taxon>Vibrio</taxon>
    </lineage>
</organism>
<dbReference type="Proteomes" id="UP000000249">
    <property type="component" value="Chromosome 2"/>
</dbReference>
<protein>
    <submittedName>
        <fullName evidence="1">Uncharacterized protein</fullName>
    </submittedName>
</protein>
<proteinExistence type="predicted"/>
<dbReference type="AlphaFoldDB" id="A0A0H3AGN3"/>
<name>A0A0H3AGN3_VIBC3</name>
<dbReference type="PATRIC" id="fig|345073.21.peg.3611"/>
<dbReference type="KEGG" id="vcr:VC395_A0882"/>
<evidence type="ECO:0000313" key="1">
    <source>
        <dbReference type="EMBL" id="ABQ19090.1"/>
    </source>
</evidence>